<dbReference type="GO" id="GO:0006952">
    <property type="term" value="P:defense response"/>
    <property type="evidence" value="ECO:0007669"/>
    <property type="project" value="UniProtKB-KW"/>
</dbReference>
<dbReference type="EMBL" id="KI394907">
    <property type="protein sequence ID" value="ERN00356.1"/>
    <property type="molecule type" value="Genomic_DNA"/>
</dbReference>
<dbReference type="eggNOG" id="ENOG502QTIM">
    <property type="taxonomic scope" value="Eukaryota"/>
</dbReference>
<evidence type="ECO:0000256" key="3">
    <source>
        <dbReference type="ARBA" id="ARBA00008773"/>
    </source>
</evidence>
<dbReference type="PANTHER" id="PTHR32227">
    <property type="entry name" value="GLUCAN ENDO-1,3-BETA-GLUCOSIDASE BG1-RELATED-RELATED"/>
    <property type="match status" value="1"/>
</dbReference>
<evidence type="ECO:0000256" key="7">
    <source>
        <dbReference type="ARBA" id="ARBA00022729"/>
    </source>
</evidence>
<keyword evidence="14 16" id="KW-0326">Glycosidase</keyword>
<dbReference type="Gene3D" id="3.20.20.80">
    <property type="entry name" value="Glycosidases"/>
    <property type="match status" value="1"/>
</dbReference>
<keyword evidence="17" id="KW-0812">Transmembrane</keyword>
<dbReference type="HOGENOM" id="CLU_024953_2_0_1"/>
<evidence type="ECO:0000256" key="9">
    <source>
        <dbReference type="ARBA" id="ARBA00022821"/>
    </source>
</evidence>
<proteinExistence type="inferred from homology"/>
<evidence type="ECO:0000313" key="21">
    <source>
        <dbReference type="Proteomes" id="UP000017836"/>
    </source>
</evidence>
<evidence type="ECO:0000259" key="19">
    <source>
        <dbReference type="SMART" id="SM00768"/>
    </source>
</evidence>
<gene>
    <name evidence="20" type="ORF">AMTR_s00104p00085600</name>
</gene>
<name>W1NYH7_AMBTC</name>
<evidence type="ECO:0000256" key="1">
    <source>
        <dbReference type="ARBA" id="ARBA00000382"/>
    </source>
</evidence>
<evidence type="ECO:0000256" key="17">
    <source>
        <dbReference type="SAM" id="Phobius"/>
    </source>
</evidence>
<dbReference type="PROSITE" id="PS00587">
    <property type="entry name" value="GLYCOSYL_HYDROL_F17"/>
    <property type="match status" value="1"/>
</dbReference>
<keyword evidence="10 17" id="KW-0472">Membrane</keyword>
<evidence type="ECO:0000256" key="8">
    <source>
        <dbReference type="ARBA" id="ARBA00022801"/>
    </source>
</evidence>
<dbReference type="AlphaFoldDB" id="W1NYH7"/>
<keyword evidence="17" id="KW-1133">Transmembrane helix</keyword>
<evidence type="ECO:0000313" key="20">
    <source>
        <dbReference type="EMBL" id="ERN00356.1"/>
    </source>
</evidence>
<sequence length="479" mass="53191">MDRLGFLAVISIMVISWGFAEGLGVNWGNMATHPLKPDIVVQMLKDNGIKKVKLFDADAWTLSSLVGSGIEVTVAIPNDMLGRMAGKYEHAKEWVKKNVTRYNYEGGVNIKYVAVGNEPFLTSYNGSFMKSTFPALQNIQKALNEAGIGDKIKATIPLNADVYNSPSDDPMPSSGDFRADIRSLMKEIVHFLNEHNSPFMVNIYPFLSLYQNKNFPVDFAFFDGGSKPLNDKGLSYLNVFDANFDTLVWSLRKAGVPNMNIAVGEVGWPTDGDKNGNVMLAKRFYNGLIKNLANNKGTPLKPGHIETYLFSLLDEDAKSILPGDFERHWGIFRFDGKPKFEMDLSGEGREKQLVGAKNVEYMPRQWCVMKPGHVDVAKVANNVDYACSLSDCTSLGFERSCGYLDLKGNVSYAFNMYFQTQDQDVQACNFQGLAMITTKNPAHDTCLFPIQIVSPSERVVATAWLASAMALFLVLFGVF</sequence>
<reference evidence="21" key="1">
    <citation type="journal article" date="2013" name="Science">
        <title>The Amborella genome and the evolution of flowering plants.</title>
        <authorList>
            <consortium name="Amborella Genome Project"/>
        </authorList>
    </citation>
    <scope>NUCLEOTIDE SEQUENCE [LARGE SCALE GENOMIC DNA]</scope>
</reference>
<dbReference type="GO" id="GO:0005886">
    <property type="term" value="C:plasma membrane"/>
    <property type="evidence" value="ECO:0000318"/>
    <property type="project" value="GO_Central"/>
</dbReference>
<organism evidence="20 21">
    <name type="scientific">Amborella trichopoda</name>
    <dbReference type="NCBI Taxonomy" id="13333"/>
    <lineage>
        <taxon>Eukaryota</taxon>
        <taxon>Viridiplantae</taxon>
        <taxon>Streptophyta</taxon>
        <taxon>Embryophyta</taxon>
        <taxon>Tracheophyta</taxon>
        <taxon>Spermatophyta</taxon>
        <taxon>Magnoliopsida</taxon>
        <taxon>Amborellales</taxon>
        <taxon>Amborellaceae</taxon>
        <taxon>Amborella</taxon>
    </lineage>
</organism>
<dbReference type="Pfam" id="PF07983">
    <property type="entry name" value="X8"/>
    <property type="match status" value="1"/>
</dbReference>
<evidence type="ECO:0000256" key="11">
    <source>
        <dbReference type="ARBA" id="ARBA00023157"/>
    </source>
</evidence>
<dbReference type="InterPro" id="IPR012946">
    <property type="entry name" value="X8"/>
</dbReference>
<dbReference type="EC" id="3.2.1.39" evidence="4"/>
<evidence type="ECO:0000256" key="15">
    <source>
        <dbReference type="RuleBase" id="RU004335"/>
    </source>
</evidence>
<dbReference type="OrthoDB" id="408788at2759"/>
<dbReference type="OMA" id="KMEVYLF"/>
<dbReference type="FunFam" id="3.20.20.80:FF:000008">
    <property type="entry name" value="Glucan endo-1,3-beta-glucosidase 5"/>
    <property type="match status" value="1"/>
</dbReference>
<feature type="chain" id="PRO_5004806939" description="glucan endo-1,3-beta-D-glucosidase" evidence="18">
    <location>
        <begin position="23"/>
        <end position="479"/>
    </location>
</feature>
<keyword evidence="5" id="KW-1003">Cell membrane</keyword>
<keyword evidence="9" id="KW-0611">Plant defense</keyword>
<evidence type="ECO:0000256" key="18">
    <source>
        <dbReference type="SAM" id="SignalP"/>
    </source>
</evidence>
<evidence type="ECO:0000256" key="13">
    <source>
        <dbReference type="ARBA" id="ARBA00023288"/>
    </source>
</evidence>
<comment type="catalytic activity">
    <reaction evidence="1">
        <text>Hydrolysis of (1-&gt;3)-beta-D-glucosidic linkages in (1-&gt;3)-beta-D-glucans.</text>
        <dbReference type="EC" id="3.2.1.39"/>
    </reaction>
</comment>
<evidence type="ECO:0000256" key="10">
    <source>
        <dbReference type="ARBA" id="ARBA00023136"/>
    </source>
</evidence>
<keyword evidence="7 18" id="KW-0732">Signal</keyword>
<dbReference type="FunFam" id="1.20.58.1040:FF:000002">
    <property type="entry name" value="Glucan endo-1,3-beta-glucosidase 8"/>
    <property type="match status" value="1"/>
</dbReference>
<dbReference type="SMART" id="SM00768">
    <property type="entry name" value="X8"/>
    <property type="match status" value="1"/>
</dbReference>
<feature type="signal peptide" evidence="18">
    <location>
        <begin position="1"/>
        <end position="22"/>
    </location>
</feature>
<dbReference type="Gramene" id="ERN00356">
    <property type="protein sequence ID" value="ERN00356"/>
    <property type="gene ID" value="AMTR_s00104p00085600"/>
</dbReference>
<keyword evidence="13" id="KW-0449">Lipoprotein</keyword>
<evidence type="ECO:0000256" key="2">
    <source>
        <dbReference type="ARBA" id="ARBA00004609"/>
    </source>
</evidence>
<dbReference type="Gene3D" id="1.20.58.1040">
    <property type="match status" value="1"/>
</dbReference>
<evidence type="ECO:0000256" key="16">
    <source>
        <dbReference type="RuleBase" id="RU004336"/>
    </source>
</evidence>
<dbReference type="Proteomes" id="UP000017836">
    <property type="component" value="Unassembled WGS sequence"/>
</dbReference>
<protein>
    <recommendedName>
        <fullName evidence="4">glucan endo-1,3-beta-D-glucosidase</fullName>
        <ecNumber evidence="4">3.2.1.39</ecNumber>
    </recommendedName>
</protein>
<keyword evidence="8 16" id="KW-0378">Hydrolase</keyword>
<evidence type="ECO:0000256" key="14">
    <source>
        <dbReference type="ARBA" id="ARBA00023295"/>
    </source>
</evidence>
<dbReference type="GO" id="GO:0042973">
    <property type="term" value="F:glucan endo-1,3-beta-D-glucosidase activity"/>
    <property type="evidence" value="ECO:0007669"/>
    <property type="project" value="UniProtKB-EC"/>
</dbReference>
<dbReference type="STRING" id="13333.W1NYH7"/>
<feature type="transmembrane region" description="Helical" evidence="17">
    <location>
        <begin position="459"/>
        <end position="478"/>
    </location>
</feature>
<keyword evidence="6" id="KW-0336">GPI-anchor</keyword>
<evidence type="ECO:0000256" key="12">
    <source>
        <dbReference type="ARBA" id="ARBA00023180"/>
    </source>
</evidence>
<dbReference type="InterPro" id="IPR000490">
    <property type="entry name" value="Glyco_hydro_17"/>
</dbReference>
<evidence type="ECO:0000256" key="6">
    <source>
        <dbReference type="ARBA" id="ARBA00022622"/>
    </source>
</evidence>
<keyword evidence="11" id="KW-1015">Disulfide bond</keyword>
<dbReference type="GO" id="GO:0005975">
    <property type="term" value="P:carbohydrate metabolic process"/>
    <property type="evidence" value="ECO:0007669"/>
    <property type="project" value="InterPro"/>
</dbReference>
<comment type="subcellular location">
    <subcellularLocation>
        <location evidence="2">Cell membrane</location>
        <topology evidence="2">Lipid-anchor</topology>
        <topology evidence="2">GPI-anchor</topology>
    </subcellularLocation>
</comment>
<keyword evidence="21" id="KW-1185">Reference proteome</keyword>
<dbReference type="SUPFAM" id="SSF51445">
    <property type="entry name" value="(Trans)glycosidases"/>
    <property type="match status" value="1"/>
</dbReference>
<evidence type="ECO:0000256" key="5">
    <source>
        <dbReference type="ARBA" id="ARBA00022475"/>
    </source>
</evidence>
<accession>W1NYH7</accession>
<dbReference type="InterPro" id="IPR044965">
    <property type="entry name" value="Glyco_hydro_17_plant"/>
</dbReference>
<feature type="domain" description="X8" evidence="19">
    <location>
        <begin position="365"/>
        <end position="448"/>
    </location>
</feature>
<comment type="similarity">
    <text evidence="3 15">Belongs to the glycosyl hydrolase 17 family.</text>
</comment>
<dbReference type="InterPro" id="IPR017853">
    <property type="entry name" value="GH"/>
</dbReference>
<dbReference type="GO" id="GO:0098552">
    <property type="term" value="C:side of membrane"/>
    <property type="evidence" value="ECO:0007669"/>
    <property type="project" value="UniProtKB-KW"/>
</dbReference>
<keyword evidence="12" id="KW-0325">Glycoprotein</keyword>
<dbReference type="Pfam" id="PF00332">
    <property type="entry name" value="Glyco_hydro_17"/>
    <property type="match status" value="1"/>
</dbReference>
<evidence type="ECO:0000256" key="4">
    <source>
        <dbReference type="ARBA" id="ARBA00012780"/>
    </source>
</evidence>